<dbReference type="PROSITE" id="PS52015">
    <property type="entry name" value="TONB_CTD"/>
    <property type="match status" value="1"/>
</dbReference>
<dbReference type="PANTHER" id="PTHR33446">
    <property type="entry name" value="PROTEIN TONB-RELATED"/>
    <property type="match status" value="1"/>
</dbReference>
<dbReference type="EMBL" id="FUZV01000002">
    <property type="protein sequence ID" value="SKC80965.1"/>
    <property type="molecule type" value="Genomic_DNA"/>
</dbReference>
<evidence type="ECO:0000313" key="13">
    <source>
        <dbReference type="EMBL" id="SKC80965.1"/>
    </source>
</evidence>
<proteinExistence type="inferred from homology"/>
<dbReference type="AlphaFoldDB" id="A0A1T5LYN2"/>
<dbReference type="Gene3D" id="3.30.1150.10">
    <property type="match status" value="1"/>
</dbReference>
<dbReference type="SUPFAM" id="SSF74653">
    <property type="entry name" value="TolA/TonB C-terminal domain"/>
    <property type="match status" value="1"/>
</dbReference>
<dbReference type="GO" id="GO:0055085">
    <property type="term" value="P:transmembrane transport"/>
    <property type="evidence" value="ECO:0007669"/>
    <property type="project" value="InterPro"/>
</dbReference>
<accession>A0A1T5LYN2</accession>
<evidence type="ECO:0000256" key="10">
    <source>
        <dbReference type="SAM" id="MobiDB-lite"/>
    </source>
</evidence>
<evidence type="ECO:0000256" key="2">
    <source>
        <dbReference type="ARBA" id="ARBA00006555"/>
    </source>
</evidence>
<keyword evidence="6 11" id="KW-0812">Transmembrane</keyword>
<evidence type="ECO:0000256" key="7">
    <source>
        <dbReference type="ARBA" id="ARBA00022927"/>
    </source>
</evidence>
<evidence type="ECO:0000256" key="3">
    <source>
        <dbReference type="ARBA" id="ARBA00022448"/>
    </source>
</evidence>
<dbReference type="GO" id="GO:0031992">
    <property type="term" value="F:energy transducer activity"/>
    <property type="evidence" value="ECO:0007669"/>
    <property type="project" value="TreeGrafter"/>
</dbReference>
<evidence type="ECO:0000256" key="8">
    <source>
        <dbReference type="ARBA" id="ARBA00022989"/>
    </source>
</evidence>
<organism evidence="13 14">
    <name type="scientific">Pseudoxanthomonas indica</name>
    <dbReference type="NCBI Taxonomy" id="428993"/>
    <lineage>
        <taxon>Bacteria</taxon>
        <taxon>Pseudomonadati</taxon>
        <taxon>Pseudomonadota</taxon>
        <taxon>Gammaproteobacteria</taxon>
        <taxon>Lysobacterales</taxon>
        <taxon>Lysobacteraceae</taxon>
        <taxon>Pseudoxanthomonas</taxon>
    </lineage>
</organism>
<keyword evidence="14" id="KW-1185">Reference proteome</keyword>
<dbReference type="Pfam" id="PF03544">
    <property type="entry name" value="TonB_C"/>
    <property type="match status" value="1"/>
</dbReference>
<keyword evidence="5" id="KW-0997">Cell inner membrane</keyword>
<evidence type="ECO:0000259" key="12">
    <source>
        <dbReference type="PROSITE" id="PS52015"/>
    </source>
</evidence>
<feature type="domain" description="TonB C-terminal" evidence="12">
    <location>
        <begin position="121"/>
        <end position="211"/>
    </location>
</feature>
<dbReference type="InterPro" id="IPR037682">
    <property type="entry name" value="TonB_C"/>
</dbReference>
<dbReference type="OrthoDB" id="9792439at2"/>
<evidence type="ECO:0000256" key="4">
    <source>
        <dbReference type="ARBA" id="ARBA00022475"/>
    </source>
</evidence>
<evidence type="ECO:0000256" key="5">
    <source>
        <dbReference type="ARBA" id="ARBA00022519"/>
    </source>
</evidence>
<reference evidence="13 14" key="1">
    <citation type="submission" date="2017-02" db="EMBL/GenBank/DDBJ databases">
        <authorList>
            <person name="Peterson S.W."/>
        </authorList>
    </citation>
    <scope>NUCLEOTIDE SEQUENCE [LARGE SCALE GENOMIC DNA]</scope>
    <source>
        <strain evidence="13 14">P15</strain>
    </source>
</reference>
<evidence type="ECO:0000256" key="9">
    <source>
        <dbReference type="ARBA" id="ARBA00023136"/>
    </source>
</evidence>
<feature type="region of interest" description="Disordered" evidence="10">
    <location>
        <begin position="97"/>
        <end position="117"/>
    </location>
</feature>
<feature type="region of interest" description="Disordered" evidence="10">
    <location>
        <begin position="61"/>
        <end position="84"/>
    </location>
</feature>
<gene>
    <name evidence="13" type="ORF">SAMN06296058_3419</name>
</gene>
<comment type="subcellular location">
    <subcellularLocation>
        <location evidence="1">Cell inner membrane</location>
        <topology evidence="1">Single-pass membrane protein</topology>
        <orientation evidence="1">Periplasmic side</orientation>
    </subcellularLocation>
</comment>
<dbReference type="STRING" id="428993.SAMN06296058_3419"/>
<keyword evidence="9 11" id="KW-0472">Membrane</keyword>
<evidence type="ECO:0000256" key="1">
    <source>
        <dbReference type="ARBA" id="ARBA00004383"/>
    </source>
</evidence>
<dbReference type="RefSeq" id="WP_079725950.1">
    <property type="nucleotide sequence ID" value="NZ_BMCL01000001.1"/>
</dbReference>
<protein>
    <submittedName>
        <fullName evidence="13">Outer membrane transport energization protein TonB</fullName>
    </submittedName>
</protein>
<keyword evidence="4" id="KW-1003">Cell membrane</keyword>
<name>A0A1T5LYN2_9GAMM</name>
<feature type="transmembrane region" description="Helical" evidence="11">
    <location>
        <begin position="16"/>
        <end position="36"/>
    </location>
</feature>
<keyword evidence="8 11" id="KW-1133">Transmembrane helix</keyword>
<evidence type="ECO:0000256" key="6">
    <source>
        <dbReference type="ARBA" id="ARBA00022692"/>
    </source>
</evidence>
<feature type="compositionally biased region" description="Low complexity" evidence="10">
    <location>
        <begin position="102"/>
        <end position="112"/>
    </location>
</feature>
<keyword evidence="7" id="KW-0653">Protein transport</keyword>
<evidence type="ECO:0000256" key="11">
    <source>
        <dbReference type="SAM" id="Phobius"/>
    </source>
</evidence>
<sequence>MSASESEFVFRLPRRTLQIAAIAFGIGFLLFVIVWLRGRNDGFYQPQATPEGPKTVVEALPEPLPARGGASGMEEPTSEGNETPQLVEVAPMPESIEDDEATAAPSAEETSAAPPPALATGDVAEIQIEQSPPPAYPASAMRRGESGIAMVRVDVGVDGLPSNVAIETGSGSRELDRAALDAVRKWHFRAAQRDGQPIPSSVVVPVEFKLQ</sequence>
<comment type="similarity">
    <text evidence="2">Belongs to the TonB family.</text>
</comment>
<dbReference type="InterPro" id="IPR006260">
    <property type="entry name" value="TonB/TolA_C"/>
</dbReference>
<dbReference type="PANTHER" id="PTHR33446:SF2">
    <property type="entry name" value="PROTEIN TONB"/>
    <property type="match status" value="1"/>
</dbReference>
<dbReference type="GO" id="GO:0015031">
    <property type="term" value="P:protein transport"/>
    <property type="evidence" value="ECO:0007669"/>
    <property type="project" value="UniProtKB-KW"/>
</dbReference>
<dbReference type="InterPro" id="IPR051045">
    <property type="entry name" value="TonB-dependent_transducer"/>
</dbReference>
<evidence type="ECO:0000313" key="14">
    <source>
        <dbReference type="Proteomes" id="UP000190341"/>
    </source>
</evidence>
<dbReference type="Proteomes" id="UP000190341">
    <property type="component" value="Unassembled WGS sequence"/>
</dbReference>
<keyword evidence="3" id="KW-0813">Transport</keyword>
<dbReference type="NCBIfam" id="TIGR01352">
    <property type="entry name" value="tonB_Cterm"/>
    <property type="match status" value="1"/>
</dbReference>
<dbReference type="GO" id="GO:0098797">
    <property type="term" value="C:plasma membrane protein complex"/>
    <property type="evidence" value="ECO:0007669"/>
    <property type="project" value="TreeGrafter"/>
</dbReference>